<name>A0ABT5VZN6_9BACT</name>
<dbReference type="SUPFAM" id="SSF47644">
    <property type="entry name" value="Methionine synthase domain"/>
    <property type="match status" value="1"/>
</dbReference>
<evidence type="ECO:0000256" key="1">
    <source>
        <dbReference type="ARBA" id="ARBA00022723"/>
    </source>
</evidence>
<dbReference type="CDD" id="cd02070">
    <property type="entry name" value="corrinoid_protein_B12-BD"/>
    <property type="match status" value="1"/>
</dbReference>
<dbReference type="Proteomes" id="UP001528920">
    <property type="component" value="Unassembled WGS sequence"/>
</dbReference>
<reference evidence="5 6" key="1">
    <citation type="submission" date="2022-01" db="EMBL/GenBank/DDBJ databases">
        <title>Labilibaculum sp. nov, a marine bacterium isolated from Antarctica.</title>
        <authorList>
            <person name="Dai W."/>
        </authorList>
    </citation>
    <scope>NUCLEOTIDE SEQUENCE [LARGE SCALE GENOMIC DNA]</scope>
    <source>
        <strain evidence="5 6">DW002</strain>
    </source>
</reference>
<dbReference type="InterPro" id="IPR036724">
    <property type="entry name" value="Cobalamin-bd_sf"/>
</dbReference>
<dbReference type="PROSITE" id="PS51332">
    <property type="entry name" value="B12_BINDING"/>
    <property type="match status" value="1"/>
</dbReference>
<gene>
    <name evidence="5" type="ORF">L3049_18795</name>
</gene>
<dbReference type="RefSeq" id="WP_275111374.1">
    <property type="nucleotide sequence ID" value="NZ_JAKJSC010000007.1"/>
</dbReference>
<dbReference type="SMART" id="SM01018">
    <property type="entry name" value="B12-binding_2"/>
    <property type="match status" value="1"/>
</dbReference>
<dbReference type="InterPro" id="IPR006158">
    <property type="entry name" value="Cobalamin-bd"/>
</dbReference>
<keyword evidence="1" id="KW-0479">Metal-binding</keyword>
<dbReference type="InterPro" id="IPR036594">
    <property type="entry name" value="Meth_synthase_dom"/>
</dbReference>
<keyword evidence="6" id="KW-1185">Reference proteome</keyword>
<dbReference type="Gene3D" id="3.40.50.280">
    <property type="entry name" value="Cobalamin-binding domain"/>
    <property type="match status" value="1"/>
</dbReference>
<evidence type="ECO:0000259" key="4">
    <source>
        <dbReference type="PROSITE" id="PS51337"/>
    </source>
</evidence>
<feature type="domain" description="B12-binding" evidence="3">
    <location>
        <begin position="102"/>
        <end position="222"/>
    </location>
</feature>
<proteinExistence type="predicted"/>
<protein>
    <submittedName>
        <fullName evidence="5">Corrinoid protein</fullName>
    </submittedName>
</protein>
<dbReference type="SUPFAM" id="SSF52242">
    <property type="entry name" value="Cobalamin (vitamin B12)-binding domain"/>
    <property type="match status" value="1"/>
</dbReference>
<feature type="domain" description="B12-binding N-terminal" evidence="4">
    <location>
        <begin position="8"/>
        <end position="102"/>
    </location>
</feature>
<accession>A0ABT5VZN6</accession>
<dbReference type="InterPro" id="IPR003759">
    <property type="entry name" value="Cbl-bd_cap"/>
</dbReference>
<dbReference type="PROSITE" id="PS51337">
    <property type="entry name" value="B12_BINDING_NTER"/>
    <property type="match status" value="1"/>
</dbReference>
<evidence type="ECO:0000259" key="3">
    <source>
        <dbReference type="PROSITE" id="PS51332"/>
    </source>
</evidence>
<evidence type="ECO:0000256" key="2">
    <source>
        <dbReference type="ARBA" id="ARBA00023285"/>
    </source>
</evidence>
<dbReference type="EMBL" id="JAKJSC010000007">
    <property type="protein sequence ID" value="MDE5420043.1"/>
    <property type="molecule type" value="Genomic_DNA"/>
</dbReference>
<dbReference type="PANTHER" id="PTHR45833">
    <property type="entry name" value="METHIONINE SYNTHASE"/>
    <property type="match status" value="1"/>
</dbReference>
<dbReference type="InterPro" id="IPR050554">
    <property type="entry name" value="Met_Synthase/Corrinoid"/>
</dbReference>
<organism evidence="5 6">
    <name type="scientific">Paralabilibaculum antarcticum</name>
    <dbReference type="NCBI Taxonomy" id="2912572"/>
    <lineage>
        <taxon>Bacteria</taxon>
        <taxon>Pseudomonadati</taxon>
        <taxon>Bacteroidota</taxon>
        <taxon>Bacteroidia</taxon>
        <taxon>Marinilabiliales</taxon>
        <taxon>Marinifilaceae</taxon>
        <taxon>Paralabilibaculum</taxon>
    </lineage>
</organism>
<sequence>MSELLNQIAACIVSGKINRNSAYPPAMKNQDGADELCKKALDQGIAAGEILEKALMLGMEKVGIKFRENKIFVPQVLMSAKAMSAAMNHLKPYFCKGNANRKGVLIIGTVEGDLHDVGKNLVATIVEGNGYEVVDLGTDVNAEMFLEAAEKYPGSIIGLSALLTTTMENMQNIVKSIKSSNAALKVCVGGAPVNQDFCEEIGADSYNSDPQGMVEYLNSLAS</sequence>
<dbReference type="Pfam" id="PF02607">
    <property type="entry name" value="B12-binding_2"/>
    <property type="match status" value="1"/>
</dbReference>
<comment type="caution">
    <text evidence="5">The sequence shown here is derived from an EMBL/GenBank/DDBJ whole genome shotgun (WGS) entry which is preliminary data.</text>
</comment>
<evidence type="ECO:0000313" key="6">
    <source>
        <dbReference type="Proteomes" id="UP001528920"/>
    </source>
</evidence>
<keyword evidence="2" id="KW-0170">Cobalt</keyword>
<evidence type="ECO:0000313" key="5">
    <source>
        <dbReference type="EMBL" id="MDE5420043.1"/>
    </source>
</evidence>
<dbReference type="PANTHER" id="PTHR45833:SF1">
    <property type="entry name" value="METHIONINE SYNTHASE"/>
    <property type="match status" value="1"/>
</dbReference>
<dbReference type="Pfam" id="PF02310">
    <property type="entry name" value="B12-binding"/>
    <property type="match status" value="1"/>
</dbReference>
<dbReference type="Gene3D" id="1.10.1240.10">
    <property type="entry name" value="Methionine synthase domain"/>
    <property type="match status" value="1"/>
</dbReference>